<feature type="coiled-coil region" evidence="3">
    <location>
        <begin position="214"/>
        <end position="243"/>
    </location>
</feature>
<gene>
    <name evidence="5" type="ORF">FRE64_16555</name>
</gene>
<keyword evidence="2" id="KW-0238">DNA-binding</keyword>
<organism evidence="5 6">
    <name type="scientific">Euhalothece natronophila Z-M001</name>
    <dbReference type="NCBI Taxonomy" id="522448"/>
    <lineage>
        <taxon>Bacteria</taxon>
        <taxon>Bacillati</taxon>
        <taxon>Cyanobacteriota</taxon>
        <taxon>Cyanophyceae</taxon>
        <taxon>Oscillatoriophycideae</taxon>
        <taxon>Chroococcales</taxon>
        <taxon>Halothecacae</taxon>
        <taxon>Halothece cluster</taxon>
        <taxon>Euhalothece</taxon>
    </lineage>
</organism>
<evidence type="ECO:0000259" key="4">
    <source>
        <dbReference type="SMART" id="SM00470"/>
    </source>
</evidence>
<dbReference type="SMART" id="SM00470">
    <property type="entry name" value="ParB"/>
    <property type="match status" value="1"/>
</dbReference>
<proteinExistence type="inferred from homology"/>
<dbReference type="GO" id="GO:0003677">
    <property type="term" value="F:DNA binding"/>
    <property type="evidence" value="ECO:0007669"/>
    <property type="project" value="UniProtKB-KW"/>
</dbReference>
<dbReference type="RefSeq" id="WP_146297463.1">
    <property type="nucleotide sequence ID" value="NZ_CP042327.1"/>
</dbReference>
<geneLocation type="plasmid" evidence="6">
    <name>peu1</name>
</geneLocation>
<evidence type="ECO:0000313" key="6">
    <source>
        <dbReference type="Proteomes" id="UP000318453"/>
    </source>
</evidence>
<evidence type="ECO:0000256" key="1">
    <source>
        <dbReference type="ARBA" id="ARBA00006295"/>
    </source>
</evidence>
<dbReference type="Proteomes" id="UP000318453">
    <property type="component" value="Plasmid pEu1"/>
</dbReference>
<keyword evidence="5" id="KW-0614">Plasmid</keyword>
<dbReference type="FunFam" id="3.90.1530.30:FF:000001">
    <property type="entry name" value="Chromosome partitioning protein ParB"/>
    <property type="match status" value="1"/>
</dbReference>
<dbReference type="GO" id="GO:0005694">
    <property type="term" value="C:chromosome"/>
    <property type="evidence" value="ECO:0007669"/>
    <property type="project" value="TreeGrafter"/>
</dbReference>
<dbReference type="InterPro" id="IPR036086">
    <property type="entry name" value="ParB/Sulfiredoxin_sf"/>
</dbReference>
<accession>A0A5B8NR69</accession>
<dbReference type="Gene3D" id="1.10.10.2830">
    <property type="match status" value="1"/>
</dbReference>
<dbReference type="InterPro" id="IPR003115">
    <property type="entry name" value="ParB_N"/>
</dbReference>
<dbReference type="InterPro" id="IPR004437">
    <property type="entry name" value="ParB/RepB/Spo0J"/>
</dbReference>
<dbReference type="SUPFAM" id="SSF110849">
    <property type="entry name" value="ParB/Sulfiredoxin"/>
    <property type="match status" value="1"/>
</dbReference>
<keyword evidence="6" id="KW-1185">Reference proteome</keyword>
<evidence type="ECO:0000313" key="5">
    <source>
        <dbReference type="EMBL" id="QDZ41584.1"/>
    </source>
</evidence>
<keyword evidence="3" id="KW-0175">Coiled coil</keyword>
<dbReference type="AlphaFoldDB" id="A0A5B8NR69"/>
<name>A0A5B8NR69_9CHRO</name>
<dbReference type="InterPro" id="IPR041468">
    <property type="entry name" value="HTH_ParB/Spo0J"/>
</dbReference>
<dbReference type="OrthoDB" id="9802051at2"/>
<dbReference type="PANTHER" id="PTHR33375:SF7">
    <property type="entry name" value="CHROMOSOME 2-PARTITIONING PROTEIN PARB-RELATED"/>
    <property type="match status" value="1"/>
</dbReference>
<dbReference type="GO" id="GO:0007059">
    <property type="term" value="P:chromosome segregation"/>
    <property type="evidence" value="ECO:0007669"/>
    <property type="project" value="TreeGrafter"/>
</dbReference>
<evidence type="ECO:0000256" key="3">
    <source>
        <dbReference type="SAM" id="Coils"/>
    </source>
</evidence>
<reference evidence="5" key="1">
    <citation type="submission" date="2019-08" db="EMBL/GenBank/DDBJ databases">
        <title>Carotenoids and Carotenoid Binding Proteins in the Halophilic Cyanobacterium Euhalothece sp. ZM00.</title>
        <authorList>
            <person name="Cho S.M."/>
            <person name="Song J.Y."/>
            <person name="Park Y.-I."/>
        </authorList>
    </citation>
    <scope>NUCLEOTIDE SEQUENCE [LARGE SCALE GENOMIC DNA]</scope>
    <source>
        <strain evidence="5">Z-M001</strain>
        <plasmid evidence="5">pEu1</plasmid>
    </source>
</reference>
<dbReference type="KEGG" id="enn:FRE64_16555"/>
<comment type="similarity">
    <text evidence="1">Belongs to the ParB family.</text>
</comment>
<dbReference type="SUPFAM" id="SSF109709">
    <property type="entry name" value="KorB DNA-binding domain-like"/>
    <property type="match status" value="1"/>
</dbReference>
<dbReference type="InterPro" id="IPR050336">
    <property type="entry name" value="Chromosome_partition/occlusion"/>
</dbReference>
<dbReference type="NCBIfam" id="TIGR00180">
    <property type="entry name" value="parB_part"/>
    <property type="match status" value="1"/>
</dbReference>
<feature type="domain" description="ParB-like N-terminal" evidence="4">
    <location>
        <begin position="20"/>
        <end position="112"/>
    </location>
</feature>
<dbReference type="Gene3D" id="3.90.1530.30">
    <property type="match status" value="1"/>
</dbReference>
<sequence>MAKRRNVQSFLAELPKEAESDLLVSAIVPSQLQPRRYFDDEKLEQLTGSIKKHGILEPLLVRPLQKGNHQYELVAGERRFRAAQALRLETVPVIIRDLTDEEALALSLVENLAREDLNAVEETEGVIALLGIELNLDHSEVVSLLYQLDNHKKGKVTHNVMGKETVEQVEAIFEGLGYSFSSFIANRLPLLNLPQEILDVLRSGKLAYTKATAIARVKDEASRQQLLAEAVEENLSLNEIKERVKAIKSSKTEKVTPVQKIDRTVKQLKSSQLWKSDPEKWKRVESLLAEMESLISQE</sequence>
<dbReference type="Pfam" id="PF17762">
    <property type="entry name" value="HTH_ParB"/>
    <property type="match status" value="1"/>
</dbReference>
<protein>
    <submittedName>
        <fullName evidence="5">ParB/RepB/Spo0J family partition protein</fullName>
    </submittedName>
</protein>
<dbReference type="PANTHER" id="PTHR33375">
    <property type="entry name" value="CHROMOSOME-PARTITIONING PROTEIN PARB-RELATED"/>
    <property type="match status" value="1"/>
</dbReference>
<dbReference type="Pfam" id="PF02195">
    <property type="entry name" value="ParB_N"/>
    <property type="match status" value="1"/>
</dbReference>
<dbReference type="EMBL" id="CP042327">
    <property type="protein sequence ID" value="QDZ41584.1"/>
    <property type="molecule type" value="Genomic_DNA"/>
</dbReference>
<evidence type="ECO:0000256" key="2">
    <source>
        <dbReference type="ARBA" id="ARBA00023125"/>
    </source>
</evidence>
<dbReference type="CDD" id="cd16393">
    <property type="entry name" value="SPO0J_N"/>
    <property type="match status" value="1"/>
</dbReference>